<feature type="signal peptide" evidence="1">
    <location>
        <begin position="1"/>
        <end position="18"/>
    </location>
</feature>
<dbReference type="SUPFAM" id="SSF50494">
    <property type="entry name" value="Trypsin-like serine proteases"/>
    <property type="match status" value="1"/>
</dbReference>
<organism evidence="2 3">
    <name type="scientific">Zhongshania antarctica</name>
    <dbReference type="NCBI Taxonomy" id="641702"/>
    <lineage>
        <taxon>Bacteria</taxon>
        <taxon>Pseudomonadati</taxon>
        <taxon>Pseudomonadota</taxon>
        <taxon>Gammaproteobacteria</taxon>
        <taxon>Cellvibrionales</taxon>
        <taxon>Spongiibacteraceae</taxon>
        <taxon>Zhongshania</taxon>
    </lineage>
</organism>
<dbReference type="InterPro" id="IPR043504">
    <property type="entry name" value="Peptidase_S1_PA_chymotrypsin"/>
</dbReference>
<comment type="caution">
    <text evidence="2">The sequence shown here is derived from an EMBL/GenBank/DDBJ whole genome shotgun (WGS) entry which is preliminary data.</text>
</comment>
<sequence length="291" mass="30061">MIKQWMMLIAIIMLSACGGSSSTSNTSKPATLPGNASSPINQGVPVASQIRPGVEIIADGSSCTSNFLYSPNAQTVYIGVAAHCFSQDTNSGVDPCESNNLAIGFNEVSIENASQPGELVYSSWRAMQEAGETAGSDACVYNDFALVKIHPSDLANVHPAAIAFGGPTALFTGLATLGDGVFAYGQSPLHFGIRSRETKQGQITGLLGNGWAYEIVTDTPSLPGDSGGPIFTAGGKALAVTSVLSVGLTVNPVNNGVVNLERALKYAKDGGFINASTTLLTWADFYSAGDL</sequence>
<feature type="chain" id="PRO_5032565345" description="Serine protease" evidence="1">
    <location>
        <begin position="19"/>
        <end position="291"/>
    </location>
</feature>
<reference evidence="2 3" key="1">
    <citation type="submission" date="2020-08" db="EMBL/GenBank/DDBJ databases">
        <title>Genomic Encyclopedia of Type Strains, Phase IV (KMG-IV): sequencing the most valuable type-strain genomes for metagenomic binning, comparative biology and taxonomic classification.</title>
        <authorList>
            <person name="Goeker M."/>
        </authorList>
    </citation>
    <scope>NUCLEOTIDE SEQUENCE [LARGE SCALE GENOMIC DNA]</scope>
    <source>
        <strain evidence="2 3">DSM 25701</strain>
    </source>
</reference>
<dbReference type="Pfam" id="PF13365">
    <property type="entry name" value="Trypsin_2"/>
    <property type="match status" value="1"/>
</dbReference>
<proteinExistence type="predicted"/>
<accession>A0A840R5C3</accession>
<evidence type="ECO:0000256" key="1">
    <source>
        <dbReference type="SAM" id="SignalP"/>
    </source>
</evidence>
<keyword evidence="1" id="KW-0732">Signal</keyword>
<name>A0A840R5C3_9GAMM</name>
<dbReference type="EMBL" id="JACHHW010000005">
    <property type="protein sequence ID" value="MBB5187774.1"/>
    <property type="molecule type" value="Genomic_DNA"/>
</dbReference>
<dbReference type="Gene3D" id="2.40.10.10">
    <property type="entry name" value="Trypsin-like serine proteases"/>
    <property type="match status" value="2"/>
</dbReference>
<dbReference type="AlphaFoldDB" id="A0A840R5C3"/>
<evidence type="ECO:0008006" key="4">
    <source>
        <dbReference type="Google" id="ProtNLM"/>
    </source>
</evidence>
<keyword evidence="3" id="KW-1185">Reference proteome</keyword>
<gene>
    <name evidence="2" type="ORF">HNQ57_002052</name>
</gene>
<protein>
    <recommendedName>
        <fullName evidence="4">Serine protease</fullName>
    </recommendedName>
</protein>
<dbReference type="PROSITE" id="PS51257">
    <property type="entry name" value="PROKAR_LIPOPROTEIN"/>
    <property type="match status" value="1"/>
</dbReference>
<evidence type="ECO:0000313" key="3">
    <source>
        <dbReference type="Proteomes" id="UP000536640"/>
    </source>
</evidence>
<dbReference type="RefSeq" id="WP_184462630.1">
    <property type="nucleotide sequence ID" value="NZ_JACHHW010000005.1"/>
</dbReference>
<dbReference type="InterPro" id="IPR009003">
    <property type="entry name" value="Peptidase_S1_PA"/>
</dbReference>
<dbReference type="Proteomes" id="UP000536640">
    <property type="component" value="Unassembled WGS sequence"/>
</dbReference>
<evidence type="ECO:0000313" key="2">
    <source>
        <dbReference type="EMBL" id="MBB5187774.1"/>
    </source>
</evidence>